<dbReference type="PROSITE" id="PS01262">
    <property type="entry name" value="IF1A"/>
    <property type="match status" value="1"/>
</dbReference>
<dbReference type="NCBIfam" id="NF003084">
    <property type="entry name" value="PRK04012.1-3"/>
    <property type="match status" value="1"/>
</dbReference>
<dbReference type="InterPro" id="IPR012340">
    <property type="entry name" value="NA-bd_OB-fold"/>
</dbReference>
<evidence type="ECO:0000256" key="1">
    <source>
        <dbReference type="ARBA" id="ARBA00007392"/>
    </source>
</evidence>
<dbReference type="InterPro" id="IPR018104">
    <property type="entry name" value="TIF_eIF-1A_CS"/>
</dbReference>
<dbReference type="SMART" id="SM00652">
    <property type="entry name" value="eIF1a"/>
    <property type="match status" value="1"/>
</dbReference>
<keyword evidence="2" id="KW-0396">Initiation factor</keyword>
<dbReference type="AlphaFoldDB" id="X1HKZ8"/>
<dbReference type="GO" id="GO:0003743">
    <property type="term" value="F:translation initiation factor activity"/>
    <property type="evidence" value="ECO:0007669"/>
    <property type="project" value="UniProtKB-KW"/>
</dbReference>
<comment type="similarity">
    <text evidence="1">Belongs to the eIF-1A family.</text>
</comment>
<evidence type="ECO:0000256" key="3">
    <source>
        <dbReference type="ARBA" id="ARBA00022917"/>
    </source>
</evidence>
<gene>
    <name evidence="5" type="ORF">S03H2_34696</name>
</gene>
<name>X1HKZ8_9ZZZZ</name>
<dbReference type="Gene3D" id="2.40.50.140">
    <property type="entry name" value="Nucleic acid-binding proteins"/>
    <property type="match status" value="1"/>
</dbReference>
<comment type="caution">
    <text evidence="5">The sequence shown here is derived from an EMBL/GenBank/DDBJ whole genome shotgun (WGS) entry which is preliminary data.</text>
</comment>
<feature type="domain" description="S1-like" evidence="4">
    <location>
        <begin position="22"/>
        <end position="102"/>
    </location>
</feature>
<evidence type="ECO:0000313" key="5">
    <source>
        <dbReference type="EMBL" id="GAH57740.1"/>
    </source>
</evidence>
<evidence type="ECO:0000256" key="2">
    <source>
        <dbReference type="ARBA" id="ARBA00022540"/>
    </source>
</evidence>
<dbReference type="GO" id="GO:0003723">
    <property type="term" value="F:RNA binding"/>
    <property type="evidence" value="ECO:0007669"/>
    <property type="project" value="InterPro"/>
</dbReference>
<dbReference type="PANTHER" id="PTHR21668">
    <property type="entry name" value="EIF-1A"/>
    <property type="match status" value="1"/>
</dbReference>
<accession>X1HKZ8</accession>
<dbReference type="CDD" id="cd05793">
    <property type="entry name" value="S1_IF1A"/>
    <property type="match status" value="1"/>
</dbReference>
<keyword evidence="3" id="KW-0648">Protein biosynthesis</keyword>
<dbReference type="Pfam" id="PF01176">
    <property type="entry name" value="eIF-1a"/>
    <property type="match status" value="1"/>
</dbReference>
<dbReference type="InterPro" id="IPR006196">
    <property type="entry name" value="RNA-binding_domain_S1_IF1"/>
</dbReference>
<organism evidence="5">
    <name type="scientific">marine sediment metagenome</name>
    <dbReference type="NCBI Taxonomy" id="412755"/>
    <lineage>
        <taxon>unclassified sequences</taxon>
        <taxon>metagenomes</taxon>
        <taxon>ecological metagenomes</taxon>
    </lineage>
</organism>
<dbReference type="SUPFAM" id="SSF50249">
    <property type="entry name" value="Nucleic acid-binding proteins"/>
    <property type="match status" value="1"/>
</dbReference>
<protein>
    <recommendedName>
        <fullName evidence="4">S1-like domain-containing protein</fullName>
    </recommendedName>
</protein>
<dbReference type="NCBIfam" id="NF003085">
    <property type="entry name" value="PRK04012.1-5"/>
    <property type="match status" value="1"/>
</dbReference>
<evidence type="ECO:0000259" key="4">
    <source>
        <dbReference type="PROSITE" id="PS50832"/>
    </source>
</evidence>
<proteinExistence type="inferred from homology"/>
<reference evidence="5" key="1">
    <citation type="journal article" date="2014" name="Front. Microbiol.">
        <title>High frequency of phylogenetically diverse reductive dehalogenase-homologous genes in deep subseafloor sedimentary metagenomes.</title>
        <authorList>
            <person name="Kawai M."/>
            <person name="Futagami T."/>
            <person name="Toyoda A."/>
            <person name="Takaki Y."/>
            <person name="Nishi S."/>
            <person name="Hori S."/>
            <person name="Arai W."/>
            <person name="Tsubouchi T."/>
            <person name="Morono Y."/>
            <person name="Uchiyama I."/>
            <person name="Ito T."/>
            <person name="Fujiyama A."/>
            <person name="Inagaki F."/>
            <person name="Takami H."/>
        </authorList>
    </citation>
    <scope>NUCLEOTIDE SEQUENCE</scope>
    <source>
        <strain evidence="5">Expedition CK06-06</strain>
    </source>
</reference>
<dbReference type="PROSITE" id="PS50832">
    <property type="entry name" value="S1_IF1_TYPE"/>
    <property type="match status" value="1"/>
</dbReference>
<dbReference type="EMBL" id="BARU01021189">
    <property type="protein sequence ID" value="GAH57740.1"/>
    <property type="molecule type" value="Genomic_DNA"/>
</dbReference>
<sequence length="126" mass="14839">MAKKKQAKRGKSRGPYIPPVITRVKFPNTRIGEMFARVVDIYGSERMGVFCQDGEHRIGRIRGKIKKRVWIRKGDLIVISPWDWETKVEGKLGKCEITWRYTNAEISWLERNRRIPEILDINNIPF</sequence>
<dbReference type="HAMAP" id="MF_00216">
    <property type="entry name" value="aIF_1A"/>
    <property type="match status" value="1"/>
</dbReference>
<dbReference type="InterPro" id="IPR001253">
    <property type="entry name" value="TIF_eIF-1A"/>
</dbReference>